<accession>Q099L7</accession>
<dbReference type="SMART" id="SM01234">
    <property type="entry name" value="Haemolytic"/>
    <property type="match status" value="1"/>
</dbReference>
<feature type="signal peptide" evidence="1">
    <location>
        <begin position="1"/>
        <end position="19"/>
    </location>
</feature>
<evidence type="ECO:0000313" key="2">
    <source>
        <dbReference type="EMBL" id="ADO75829.1"/>
    </source>
</evidence>
<evidence type="ECO:0000313" key="4">
    <source>
        <dbReference type="Proteomes" id="UP000001351"/>
    </source>
</evidence>
<evidence type="ECO:0000313" key="3">
    <source>
        <dbReference type="EMBL" id="EAU68468.1"/>
    </source>
</evidence>
<keyword evidence="1" id="KW-0732">Signal</keyword>
<dbReference type="KEGG" id="sur:STAUR_8074"/>
<dbReference type="Proteomes" id="UP000032702">
    <property type="component" value="Unassembled WGS sequence"/>
</dbReference>
<dbReference type="InterPro" id="IPR002696">
    <property type="entry name" value="Membr_insert_effic_factor_YidD"/>
</dbReference>
<dbReference type="AlphaFoldDB" id="Q099L7"/>
<dbReference type="OrthoDB" id="1034601at2"/>
<dbReference type="eggNOG" id="COG0759">
    <property type="taxonomic scope" value="Bacteria"/>
</dbReference>
<reference evidence="2 4" key="2">
    <citation type="journal article" date="2011" name="Mol. Biol. Evol.">
        <title>Comparative genomic analysis of fruiting body formation in Myxococcales.</title>
        <authorList>
            <person name="Huntley S."/>
            <person name="Hamann N."/>
            <person name="Wegener-Feldbrugge S."/>
            <person name="Treuner-Lange A."/>
            <person name="Kube M."/>
            <person name="Reinhardt R."/>
            <person name="Klages S."/>
            <person name="Muller R."/>
            <person name="Ronning C.M."/>
            <person name="Nierman W.C."/>
            <person name="Sogaard-Andersen L."/>
        </authorList>
    </citation>
    <scope>NUCLEOTIDE SEQUENCE [LARGE SCALE GENOMIC DNA]</scope>
    <source>
        <strain evidence="2 4">DW4/3-1</strain>
    </source>
</reference>
<keyword evidence="4" id="KW-1185">Reference proteome</keyword>
<evidence type="ECO:0000256" key="1">
    <source>
        <dbReference type="SAM" id="SignalP"/>
    </source>
</evidence>
<dbReference type="HOGENOM" id="CLU_1956083_0_0_7"/>
<feature type="chain" id="PRO_5010840385" evidence="1">
    <location>
        <begin position="20"/>
        <end position="136"/>
    </location>
</feature>
<dbReference type="Pfam" id="PF01809">
    <property type="entry name" value="YidD"/>
    <property type="match status" value="1"/>
</dbReference>
<gene>
    <name evidence="2" type="ordered locus">STAUR_8074</name>
    <name evidence="3" type="ORF">STIAU_3331</name>
</gene>
<evidence type="ECO:0000313" key="5">
    <source>
        <dbReference type="Proteomes" id="UP000032702"/>
    </source>
</evidence>
<proteinExistence type="predicted"/>
<dbReference type="EMBL" id="CP002271">
    <property type="protein sequence ID" value="ADO75829.1"/>
    <property type="molecule type" value="Genomic_DNA"/>
</dbReference>
<dbReference type="EMBL" id="AAMD01000017">
    <property type="protein sequence ID" value="EAU68468.1"/>
    <property type="molecule type" value="Genomic_DNA"/>
</dbReference>
<dbReference type="STRING" id="378806.STAUR_8074"/>
<reference evidence="3 5" key="1">
    <citation type="submission" date="2006-04" db="EMBL/GenBank/DDBJ databases">
        <authorList>
            <person name="Nierman W.C."/>
        </authorList>
    </citation>
    <scope>NUCLEOTIDE SEQUENCE [LARGE SCALE GENOMIC DNA]</scope>
    <source>
        <strain evidence="3 5">DW4/3-1</strain>
    </source>
</reference>
<dbReference type="NCBIfam" id="TIGR00278">
    <property type="entry name" value="membrane protein insertion efficiency factor YidD"/>
    <property type="match status" value="1"/>
</dbReference>
<organism evidence="3 5">
    <name type="scientific">Stigmatella aurantiaca (strain DW4/3-1)</name>
    <dbReference type="NCBI Taxonomy" id="378806"/>
    <lineage>
        <taxon>Bacteria</taxon>
        <taxon>Pseudomonadati</taxon>
        <taxon>Myxococcota</taxon>
        <taxon>Myxococcia</taxon>
        <taxon>Myxococcales</taxon>
        <taxon>Cystobacterineae</taxon>
        <taxon>Archangiaceae</taxon>
        <taxon>Stigmatella</taxon>
    </lineage>
</organism>
<dbReference type="Proteomes" id="UP000001351">
    <property type="component" value="Chromosome"/>
</dbReference>
<sequence length="136" mass="15193">MASSMLSISPLLTAWALVALPPPPFGDARHPVTHEVSRVQPSRREAPGDSQFLGVAYRFYQTVVTPMDGPRCAHRPTCSAYARQAIARHGLVGLWLAYDRLLRDARSSQVRALPVVLEHGRFVYLDPLEESTFWLP</sequence>
<name>Q099L7_STIAD</name>
<protein>
    <submittedName>
        <fullName evidence="2">Conserved uncharacterized protein</fullName>
    </submittedName>
</protein>